<dbReference type="InterPro" id="IPR019109">
    <property type="entry name" value="MamF_MmsF"/>
</dbReference>
<feature type="transmembrane region" description="Helical" evidence="5">
    <location>
        <begin position="76"/>
        <end position="93"/>
    </location>
</feature>
<accession>A0A1F5TQZ8</accession>
<organism evidence="6 7">
    <name type="scientific">Candidatus Falkowbacteria bacterium RIFOXYD2_FULL_34_120</name>
    <dbReference type="NCBI Taxonomy" id="1798007"/>
    <lineage>
        <taxon>Bacteria</taxon>
        <taxon>Candidatus Falkowiibacteriota</taxon>
    </lineage>
</organism>
<feature type="transmembrane region" description="Helical" evidence="5">
    <location>
        <begin position="52"/>
        <end position="70"/>
    </location>
</feature>
<dbReference type="Pfam" id="PF09685">
    <property type="entry name" value="MamF_MmsF"/>
    <property type="match status" value="1"/>
</dbReference>
<evidence type="ECO:0000256" key="2">
    <source>
        <dbReference type="ARBA" id="ARBA00022692"/>
    </source>
</evidence>
<evidence type="ECO:0000256" key="4">
    <source>
        <dbReference type="ARBA" id="ARBA00023136"/>
    </source>
</evidence>
<evidence type="ECO:0008006" key="8">
    <source>
        <dbReference type="Google" id="ProtNLM"/>
    </source>
</evidence>
<reference evidence="6 7" key="1">
    <citation type="journal article" date="2016" name="Nat. Commun.">
        <title>Thousands of microbial genomes shed light on interconnected biogeochemical processes in an aquifer system.</title>
        <authorList>
            <person name="Anantharaman K."/>
            <person name="Brown C.T."/>
            <person name="Hug L.A."/>
            <person name="Sharon I."/>
            <person name="Castelle C.J."/>
            <person name="Probst A.J."/>
            <person name="Thomas B.C."/>
            <person name="Singh A."/>
            <person name="Wilkins M.J."/>
            <person name="Karaoz U."/>
            <person name="Brodie E.L."/>
            <person name="Williams K.H."/>
            <person name="Hubbard S.S."/>
            <person name="Banfield J.F."/>
        </authorList>
    </citation>
    <scope>NUCLEOTIDE SEQUENCE [LARGE SCALE GENOMIC DNA]</scope>
</reference>
<keyword evidence="2 5" id="KW-0812">Transmembrane</keyword>
<evidence type="ECO:0000256" key="1">
    <source>
        <dbReference type="ARBA" id="ARBA00004141"/>
    </source>
</evidence>
<evidence type="ECO:0000256" key="3">
    <source>
        <dbReference type="ARBA" id="ARBA00022989"/>
    </source>
</evidence>
<sequence>MPKEKKSTKIVDIKEQDVEENKTVAALSYAWILCLVPLLGKRNSKFAQFHAKQGLVLFAIELGASLVVWFPFFGQLLMLMLTVVAVMGIIKALNGEWWKIPYIYEWSKKINL</sequence>
<keyword evidence="3 5" id="KW-1133">Transmembrane helix</keyword>
<gene>
    <name evidence="6" type="ORF">A2531_01550</name>
</gene>
<protein>
    <recommendedName>
        <fullName evidence="8">DUF4870 domain-containing protein</fullName>
    </recommendedName>
</protein>
<name>A0A1F5TQZ8_9BACT</name>
<evidence type="ECO:0000313" key="6">
    <source>
        <dbReference type="EMBL" id="OGF41184.1"/>
    </source>
</evidence>
<comment type="caution">
    <text evidence="6">The sequence shown here is derived from an EMBL/GenBank/DDBJ whole genome shotgun (WGS) entry which is preliminary data.</text>
</comment>
<evidence type="ECO:0000313" key="7">
    <source>
        <dbReference type="Proteomes" id="UP000177579"/>
    </source>
</evidence>
<proteinExistence type="predicted"/>
<keyword evidence="4 5" id="KW-0472">Membrane</keyword>
<comment type="subcellular location">
    <subcellularLocation>
        <location evidence="1">Membrane</location>
        <topology evidence="1">Multi-pass membrane protein</topology>
    </subcellularLocation>
</comment>
<evidence type="ECO:0000256" key="5">
    <source>
        <dbReference type="SAM" id="Phobius"/>
    </source>
</evidence>
<dbReference type="EMBL" id="MFGO01000013">
    <property type="protein sequence ID" value="OGF41184.1"/>
    <property type="molecule type" value="Genomic_DNA"/>
</dbReference>
<dbReference type="Proteomes" id="UP000177579">
    <property type="component" value="Unassembled WGS sequence"/>
</dbReference>
<dbReference type="AlphaFoldDB" id="A0A1F5TQZ8"/>